<name>A0A231GTP1_9NOCA</name>
<comment type="similarity">
    <text evidence="1 4">Belongs to the aldehyde dehydrogenase family.</text>
</comment>
<dbReference type="Gene3D" id="3.40.605.10">
    <property type="entry name" value="Aldehyde Dehydrogenase, Chain A, domain 1"/>
    <property type="match status" value="1"/>
</dbReference>
<dbReference type="RefSeq" id="WP_039779233.1">
    <property type="nucleotide sequence ID" value="NZ_JAAXOR010000001.1"/>
</dbReference>
<gene>
    <name evidence="6" type="primary">geoB_8</name>
    <name evidence="6" type="ORF">B7C42_07941</name>
</gene>
<dbReference type="InterPro" id="IPR015590">
    <property type="entry name" value="Aldehyde_DH_dom"/>
</dbReference>
<feature type="domain" description="Aldehyde dehydrogenase" evidence="5">
    <location>
        <begin position="24"/>
        <end position="484"/>
    </location>
</feature>
<dbReference type="CDD" id="cd07139">
    <property type="entry name" value="ALDH_AldA-Rv0768"/>
    <property type="match status" value="1"/>
</dbReference>
<dbReference type="EC" id="1.2.1.86" evidence="6"/>
<evidence type="ECO:0000256" key="1">
    <source>
        <dbReference type="ARBA" id="ARBA00009986"/>
    </source>
</evidence>
<dbReference type="Proteomes" id="UP000215506">
    <property type="component" value="Unassembled WGS sequence"/>
</dbReference>
<evidence type="ECO:0000313" key="6">
    <source>
        <dbReference type="EMBL" id="OXR39990.1"/>
    </source>
</evidence>
<dbReference type="GO" id="GO:0034832">
    <property type="term" value="F:geranial dehydrogenase activity"/>
    <property type="evidence" value="ECO:0007669"/>
    <property type="project" value="UniProtKB-EC"/>
</dbReference>
<keyword evidence="2 4" id="KW-0560">Oxidoreductase</keyword>
<dbReference type="AlphaFoldDB" id="A0A231GTP1"/>
<dbReference type="PANTHER" id="PTHR42804">
    <property type="entry name" value="ALDEHYDE DEHYDROGENASE"/>
    <property type="match status" value="1"/>
</dbReference>
<keyword evidence="7" id="KW-1185">Reference proteome</keyword>
<dbReference type="Pfam" id="PF00171">
    <property type="entry name" value="Aldedh"/>
    <property type="match status" value="1"/>
</dbReference>
<comment type="caution">
    <text evidence="6">The sequence shown here is derived from an EMBL/GenBank/DDBJ whole genome shotgun (WGS) entry which is preliminary data.</text>
</comment>
<dbReference type="EMBL" id="NGAF01000047">
    <property type="protein sequence ID" value="OXR39990.1"/>
    <property type="molecule type" value="Genomic_DNA"/>
</dbReference>
<evidence type="ECO:0000259" key="5">
    <source>
        <dbReference type="Pfam" id="PF00171"/>
    </source>
</evidence>
<dbReference type="InterPro" id="IPR029510">
    <property type="entry name" value="Ald_DH_CS_GLU"/>
</dbReference>
<dbReference type="PANTHER" id="PTHR42804:SF1">
    <property type="entry name" value="ALDEHYDE DEHYDROGENASE-RELATED"/>
    <property type="match status" value="1"/>
</dbReference>
<proteinExistence type="inferred from homology"/>
<dbReference type="FunFam" id="3.40.605.10:FF:000007">
    <property type="entry name" value="NAD/NADP-dependent betaine aldehyde dehydrogenase"/>
    <property type="match status" value="1"/>
</dbReference>
<dbReference type="PROSITE" id="PS00687">
    <property type="entry name" value="ALDEHYDE_DEHYDR_GLU"/>
    <property type="match status" value="1"/>
</dbReference>
<dbReference type="SUPFAM" id="SSF53720">
    <property type="entry name" value="ALDH-like"/>
    <property type="match status" value="1"/>
</dbReference>
<dbReference type="FunFam" id="3.40.605.10:FF:000026">
    <property type="entry name" value="Aldehyde dehydrogenase, putative"/>
    <property type="match status" value="1"/>
</dbReference>
<reference evidence="6 7" key="1">
    <citation type="submission" date="2017-07" db="EMBL/GenBank/DDBJ databases">
        <title>First draft Genome Sequence of Nocardia cerradoensis isolated from human infection.</title>
        <authorList>
            <person name="Carrasco G."/>
        </authorList>
    </citation>
    <scope>NUCLEOTIDE SEQUENCE [LARGE SCALE GENOMIC DNA]</scope>
    <source>
        <strain evidence="6 7">CNM20130759</strain>
    </source>
</reference>
<evidence type="ECO:0000313" key="7">
    <source>
        <dbReference type="Proteomes" id="UP000215506"/>
    </source>
</evidence>
<feature type="active site" evidence="3">
    <location>
        <position position="260"/>
    </location>
</feature>
<evidence type="ECO:0000256" key="3">
    <source>
        <dbReference type="PROSITE-ProRule" id="PRU10007"/>
    </source>
</evidence>
<dbReference type="InterPro" id="IPR016161">
    <property type="entry name" value="Ald_DH/histidinol_DH"/>
</dbReference>
<dbReference type="InterPro" id="IPR016162">
    <property type="entry name" value="Ald_DH_N"/>
</dbReference>
<dbReference type="Gene3D" id="3.40.309.10">
    <property type="entry name" value="Aldehyde Dehydrogenase, Chain A, domain 2"/>
    <property type="match status" value="1"/>
</dbReference>
<organism evidence="6 7">
    <name type="scientific">Nocardia cerradoensis</name>
    <dbReference type="NCBI Taxonomy" id="85688"/>
    <lineage>
        <taxon>Bacteria</taxon>
        <taxon>Bacillati</taxon>
        <taxon>Actinomycetota</taxon>
        <taxon>Actinomycetes</taxon>
        <taxon>Mycobacteriales</taxon>
        <taxon>Nocardiaceae</taxon>
        <taxon>Nocardia</taxon>
    </lineage>
</organism>
<dbReference type="FunFam" id="3.40.309.10:FF:000012">
    <property type="entry name" value="Betaine aldehyde dehydrogenase"/>
    <property type="match status" value="1"/>
</dbReference>
<evidence type="ECO:0000256" key="4">
    <source>
        <dbReference type="RuleBase" id="RU003345"/>
    </source>
</evidence>
<sequence length="486" mass="51936">MTGNTAAAQAQLRSYDKLFIGGRWVEPSSDAEIEVISPMTGEVIATVPEAREADVESAVAAARKAFDEGPWPRMTPAERAEVLVRIGDEIKKRIPVFAEIFAEEGGGTGPVATMVHENAIAMWNDAATLHTRFLFEEERSWEGGHGTLIREPIGVVAAIIPWNGPVALASIKVSAALAAGCTVVVKPAPEGPLTMMLFAEALEAAGLPEGVISVVPADREVGDYLVRHPGVDKISFTGSSAAGRKIMAAAAERVKRVTLELGGKSAAIIADDIAFETFVPELIFAGIGHSGQVCVALTRILVPRERQDELVEFMKTIMGSLKVGDPREPDTLIGPLAAERQQKRVLDYIEVGKQEGARLVLGGGKPAHLDSGWYVEPTLFADVSNDMRIAREEIFGPVLSVIPFDSIDEAVEIANDSDYGLSGAVFANDVELAESIARRVRTGQIAINQAAMCVVQPFGGYKQSGIGREGGIEGFEHYLETKLVIS</sequence>
<dbReference type="InterPro" id="IPR016163">
    <property type="entry name" value="Ald_DH_C"/>
</dbReference>
<accession>A0A231GTP1</accession>
<evidence type="ECO:0000256" key="2">
    <source>
        <dbReference type="ARBA" id="ARBA00023002"/>
    </source>
</evidence>
<protein>
    <submittedName>
        <fullName evidence="6">Geranial dehydrogenase</fullName>
        <ecNumber evidence="6">1.2.1.86</ecNumber>
    </submittedName>
</protein>